<evidence type="ECO:0000313" key="1">
    <source>
        <dbReference type="EMBL" id="KAL3651962.1"/>
    </source>
</evidence>
<sequence>MSFSIYFDIENHIFEIENNHSFLSELESSFSSYRNFSYMNSGSMSEDSLCNHYIYL</sequence>
<organism evidence="1 2">
    <name type="scientific">Castilleja foliolosa</name>
    <dbReference type="NCBI Taxonomy" id="1961234"/>
    <lineage>
        <taxon>Eukaryota</taxon>
        <taxon>Viridiplantae</taxon>
        <taxon>Streptophyta</taxon>
        <taxon>Embryophyta</taxon>
        <taxon>Tracheophyta</taxon>
        <taxon>Spermatophyta</taxon>
        <taxon>Magnoliopsida</taxon>
        <taxon>eudicotyledons</taxon>
        <taxon>Gunneridae</taxon>
        <taxon>Pentapetalae</taxon>
        <taxon>asterids</taxon>
        <taxon>lamiids</taxon>
        <taxon>Lamiales</taxon>
        <taxon>Orobanchaceae</taxon>
        <taxon>Pedicularideae</taxon>
        <taxon>Castillejinae</taxon>
        <taxon>Castilleja</taxon>
    </lineage>
</organism>
<comment type="caution">
    <text evidence="1">The sequence shown here is derived from an EMBL/GenBank/DDBJ whole genome shotgun (WGS) entry which is preliminary data.</text>
</comment>
<accession>A0ABD3ECF4</accession>
<dbReference type="Proteomes" id="UP001632038">
    <property type="component" value="Unassembled WGS sequence"/>
</dbReference>
<keyword evidence="2" id="KW-1185">Reference proteome</keyword>
<reference evidence="2" key="1">
    <citation type="journal article" date="2024" name="IScience">
        <title>Strigolactones Initiate the Formation of Haustorium-like Structures in Castilleja.</title>
        <authorList>
            <person name="Buerger M."/>
            <person name="Peterson D."/>
            <person name="Chory J."/>
        </authorList>
    </citation>
    <scope>NUCLEOTIDE SEQUENCE [LARGE SCALE GENOMIC DNA]</scope>
</reference>
<gene>
    <name evidence="1" type="ORF">CASFOL_001643</name>
</gene>
<name>A0ABD3ECF4_9LAMI</name>
<protein>
    <recommendedName>
        <fullName evidence="3">Acetyl-CoA carboxylase beta subunit</fullName>
    </recommendedName>
</protein>
<evidence type="ECO:0000313" key="2">
    <source>
        <dbReference type="Proteomes" id="UP001632038"/>
    </source>
</evidence>
<dbReference type="EMBL" id="JAVIJP010000005">
    <property type="protein sequence ID" value="KAL3651962.1"/>
    <property type="molecule type" value="Genomic_DNA"/>
</dbReference>
<proteinExistence type="predicted"/>
<evidence type="ECO:0008006" key="3">
    <source>
        <dbReference type="Google" id="ProtNLM"/>
    </source>
</evidence>
<dbReference type="AlphaFoldDB" id="A0ABD3ECF4"/>